<dbReference type="AlphaFoldDB" id="A0A3N9TIY3"/>
<comment type="caution">
    <text evidence="1">The sequence shown here is derived from an EMBL/GenBank/DDBJ whole genome shotgun (WGS) entry which is preliminary data.</text>
</comment>
<evidence type="ECO:0000313" key="1">
    <source>
        <dbReference type="EMBL" id="RQW64288.1"/>
    </source>
</evidence>
<name>A0A3N9TIY3_9VIBR</name>
<evidence type="ECO:0000313" key="2">
    <source>
        <dbReference type="Proteomes" id="UP000281112"/>
    </source>
</evidence>
<dbReference type="EMBL" id="RJVQ01000002">
    <property type="protein sequence ID" value="RQW64288.1"/>
    <property type="molecule type" value="Genomic_DNA"/>
</dbReference>
<reference evidence="1 2" key="1">
    <citation type="submission" date="2018-11" db="EMBL/GenBank/DDBJ databases">
        <title>Vibrio LJC006 sp. nov., isolated from seawater during the bloom of the enteromorpha.</title>
        <authorList>
            <person name="Liang J."/>
        </authorList>
    </citation>
    <scope>NUCLEOTIDE SEQUENCE [LARGE SCALE GENOMIC DNA]</scope>
    <source>
        <strain evidence="1 2">LJC006</strain>
    </source>
</reference>
<dbReference type="Proteomes" id="UP000281112">
    <property type="component" value="Unassembled WGS sequence"/>
</dbReference>
<organism evidence="1 2">
    <name type="scientific">Vibrio viridaestus</name>
    <dbReference type="NCBI Taxonomy" id="2487322"/>
    <lineage>
        <taxon>Bacteria</taxon>
        <taxon>Pseudomonadati</taxon>
        <taxon>Pseudomonadota</taxon>
        <taxon>Gammaproteobacteria</taxon>
        <taxon>Vibrionales</taxon>
        <taxon>Vibrionaceae</taxon>
        <taxon>Vibrio</taxon>
    </lineage>
</organism>
<proteinExistence type="predicted"/>
<evidence type="ECO:0008006" key="3">
    <source>
        <dbReference type="Google" id="ProtNLM"/>
    </source>
</evidence>
<accession>A0A3N9TIY3</accession>
<keyword evidence="2" id="KW-1185">Reference proteome</keyword>
<sequence>MSISSLSEDDIVAIADPIMDRLMVASTAIDYEQHIADFTPRLKRVLSADRFESICKEYQQEKGVFAERELVAIFKRTDSVAIVWRQKFTLAQGDYVAEMVLVEGDDGRYLCDHVMVF</sequence>
<dbReference type="RefSeq" id="WP_124936408.1">
    <property type="nucleotide sequence ID" value="NZ_RJVQ01000002.1"/>
</dbReference>
<protein>
    <recommendedName>
        <fullName evidence="3">Nuclear transport factor 2 family protein</fullName>
    </recommendedName>
</protein>
<gene>
    <name evidence="1" type="ORF">EES38_06810</name>
</gene>
<dbReference type="OrthoDB" id="5734488at2"/>